<dbReference type="RefSeq" id="WP_012859951.1">
    <property type="nucleotide sequence ID" value="NC_013517.1"/>
</dbReference>
<evidence type="ECO:0000259" key="2">
    <source>
        <dbReference type="PROSITE" id="PS51208"/>
    </source>
</evidence>
<dbReference type="InterPro" id="IPR036709">
    <property type="entry name" value="Autotransporte_beta_dom_sf"/>
</dbReference>
<reference evidence="4" key="1">
    <citation type="submission" date="2009-09" db="EMBL/GenBank/DDBJ databases">
        <title>The complete chromosome of Sebaldella termitidis ATCC 33386.</title>
        <authorList>
            <consortium name="US DOE Joint Genome Institute (JGI-PGF)"/>
            <person name="Lucas S."/>
            <person name="Copeland A."/>
            <person name="Lapidus A."/>
            <person name="Glavina del Rio T."/>
            <person name="Dalin E."/>
            <person name="Tice H."/>
            <person name="Bruce D."/>
            <person name="Goodwin L."/>
            <person name="Pitluck S."/>
            <person name="Kyrpides N."/>
            <person name="Mavromatis K."/>
            <person name="Ivanova N."/>
            <person name="Mikhailova N."/>
            <person name="Sims D."/>
            <person name="Meincke L."/>
            <person name="Brettin T."/>
            <person name="Detter J.C."/>
            <person name="Han C."/>
            <person name="Larimer F."/>
            <person name="Land M."/>
            <person name="Hauser L."/>
            <person name="Markowitz V."/>
            <person name="Cheng J.F."/>
            <person name="Hugenholtz P."/>
            <person name="Woyke T."/>
            <person name="Wu D."/>
            <person name="Eisen J.A."/>
        </authorList>
    </citation>
    <scope>NUCLEOTIDE SEQUENCE [LARGE SCALE GENOMIC DNA]</scope>
    <source>
        <strain evidence="4">ATCC 33386 / NCTC 11300</strain>
    </source>
</reference>
<evidence type="ECO:0000256" key="1">
    <source>
        <dbReference type="SAM" id="SignalP"/>
    </source>
</evidence>
<keyword evidence="1" id="KW-0732">Signal</keyword>
<proteinExistence type="predicted"/>
<dbReference type="HOGENOM" id="CLU_229799_0_0_0"/>
<evidence type="ECO:0000313" key="3">
    <source>
        <dbReference type="EMBL" id="ACZ07353.1"/>
    </source>
</evidence>
<sequence>MKNKKLLFALALNAFSTSIVNANDQAVKKYNILYNNMVKNIDLEKTNESNYGLIEKVLNQRNKELKDLYLQNDYIVKPEYLEWQIFFTGFYNYADRGGNQKNIFNKTAADAKTVDLGMVIPIKGIKRNDLILNITSVNEPIVNVNLNPIKAPEMTAPEVVYTEIDFPNIPIIGSIPLNQQNSLNAIKFGERKSEVKYNVLGSSIFNNLNVDSTNGTSLLLDENTRDILITGEMLYSNGTVAGTSAYTYNHTGYPDGFSVNNIGNGGNFEIKGNWDMSVVDGMVYQFGVGFLSYMPYFSNVDSKVLFSGNLELTAKSTSPSYFSRSIVGLSLDLSNQNLDPSTKAVLENSGKIILRSGNSVTKNIIAMQLIGGSSTSTQAGELINSGNIIIETRTDLIGDAGGVGILVSVEPVTKPVLVKSGNILVNGKGNTGVLLGQENFQTDYVNSNITIDGSNGKIILEGERNSGLNAKRAVTSTGNSLLDNVKNMNILINGLNTPAIVRHTENPIEMTMDMKLNDSIIQSVEFGENSVKSSLVQVGSNSSYSFGNVILESSLANSIIPINAGRQNIIAAGSSSSIIINYMPITINSGAKAMIGIASEGTIENYADIVNNSSVYEENNYKYGSVGLALTKYYSGSSALNKGNIDMNGDYATGIYNLGKMFSSDSDHIVINGKNSTAVYAGTSHPNYYSQTVINADKIVVNGDKSTLFFSNGGNIEIGTHTLGQAMELTAAGKDTFAFFINKYYNLFGKFSLNSDVNLSLKDGAIGFYYKGAGASNIVDIPLYLSTIVDTANGKLSINSDDKSYNIAIENSGIKLSDLANISGSGIEFNGSKKAKLLKSKLVLDIDSNIDKNNTTGDKTYRDLEIGKSGVSILEGITLSGTENDLIGIGQSYNYNDPVNSYISSENAGIIDLSGNNSIGMYSKRSQLTNAGKISAIGDKSTGMYIKSGTVTNDGEIIIGDSGVGIYGETYLEPSDNPSNSSSSININNTGKITATAGNKAIGIYGNQNAVAGTNSSGNISLFTGTEIDMSSSKGGVGIYSNGISISGLGNTKITVGENGTGLYIKDSNANFVDLDLNLTGDNSVGVYTDGSASFGGTGNINIDGKGIVVFNVAGSGTFNENFTVNSTEESQYILQNIKDKILYYNSTANLGGGGTFVSGVNSAVLLGEDSILNSENSNLVGIALTGGYVNGLPVNINGEILEHEATNKGKINFGDNSVGIYVINGASGKNTGEISLGKSSVGLYGSGNGTNIDNAGKIYIGENSVGLYNKDGNSISNSGSIESIDLRVIGLYLDGNSNSIGVNTGEIKLLGDKSIGIYISENGTKTINNTNRIEIGSSNLAEDPSIGIFNNNINGTVNNSSDIISGKNSINIYNKGGQINHLLGNIEVGEKGTGIYTSSGSVKLTSGTLNLNGIAAVGVYGTNNAIIDINAKINVSQESYGMVLIGESDLTNRDVSTLADKGVLLYSDGNVNVKNEYGANINVAGSNSIGFYMKNGGTLVNKAEIIGNSGIGNIGIYNKSGNIDNSGNIKIGNSLIIDPQNPFVNEYAVGIYGDGVKNIKNTGNIEVGANAVGFYITGNLNEALNTGNISSDSEKAIGIYSEQGAVRNTGNITLSGDGSIGIAAARNSKISNSGTITMNGNENIGIYAHSNSQIINESTGKIYINGNDSIGVQLSGGSVLENYGLIEVTAGTIGSMQIVTGDPAYTPPSIINAGVIKVDEKFELDGLNLIIKPDPESFRAPTMEELIKNEYALEDINAGFLLSNKVNIAAPSFDFGNNTVGIDPLFTQGTNARVYKFENVFDPTTPEGGPNTGKVAVKSGSLTFDAIPVTNDKGKIDIWMEKINYNEFTQGSWQNEFAGNIEGNYLNATGDALKLYDRLDLITEKNELYKRFDQLAGSVYANINQRESDIAGVFENSLYLLQDSKNNTKENVKINVITGQGKMKDDTAGVTGYDFGTVGVLALREVERTYKHTFGYSLGYLHTSFEMDDNNNSEEWVDTIQLGVHNKYTVSGWILRNDLTGRASIHNIDRNIDWADGRSEMNGFYETYSITSDNKLGKEVLGGKNVSITPYAGLKAMYVTRPSFEEKGLEKLQVEGNDAWSVKPKVGFEFKASTNESKNGWKLKGALDITYEYELANLNTQEKARLVSLEDGYHNLAKPEEENGRLRTKVVIGTEIEDRYGIFLTGEYSIGEHSQDDYRAGVTLKAVF</sequence>
<organism evidence="3 4">
    <name type="scientific">Sebaldella termitidis (strain ATCC 33386 / NCTC 11300)</name>
    <dbReference type="NCBI Taxonomy" id="526218"/>
    <lineage>
        <taxon>Bacteria</taxon>
        <taxon>Fusobacteriati</taxon>
        <taxon>Fusobacteriota</taxon>
        <taxon>Fusobacteriia</taxon>
        <taxon>Fusobacteriales</taxon>
        <taxon>Leptotrichiaceae</taxon>
        <taxon>Sebaldella</taxon>
    </lineage>
</organism>
<dbReference type="PROSITE" id="PS51208">
    <property type="entry name" value="AUTOTRANSPORTER"/>
    <property type="match status" value="1"/>
</dbReference>
<feature type="chain" id="PRO_5003020926" evidence="1">
    <location>
        <begin position="23"/>
        <end position="2209"/>
    </location>
</feature>
<dbReference type="KEGG" id="str:Sterm_0478"/>
<reference evidence="3 4" key="2">
    <citation type="journal article" date="2010" name="Stand. Genomic Sci.">
        <title>Complete genome sequence of Sebaldella termitidis type strain (NCTC 11300).</title>
        <authorList>
            <person name="Harmon-Smith M."/>
            <person name="Celia L."/>
            <person name="Chertkov O."/>
            <person name="Lapidus A."/>
            <person name="Copeland A."/>
            <person name="Glavina Del Rio T."/>
            <person name="Nolan M."/>
            <person name="Lucas S."/>
            <person name="Tice H."/>
            <person name="Cheng J.F."/>
            <person name="Han C."/>
            <person name="Detter J.C."/>
            <person name="Bruce D."/>
            <person name="Goodwin L."/>
            <person name="Pitluck S."/>
            <person name="Pati A."/>
            <person name="Liolios K."/>
            <person name="Ivanova N."/>
            <person name="Mavromatis K."/>
            <person name="Mikhailova N."/>
            <person name="Chen A."/>
            <person name="Palaniappan K."/>
            <person name="Land M."/>
            <person name="Hauser L."/>
            <person name="Chang Y.J."/>
            <person name="Jeffries C.D."/>
            <person name="Brettin T."/>
            <person name="Goker M."/>
            <person name="Beck B."/>
            <person name="Bristow J."/>
            <person name="Eisen J.A."/>
            <person name="Markowitz V."/>
            <person name="Hugenholtz P."/>
            <person name="Kyrpides N.C."/>
            <person name="Klenk H.P."/>
            <person name="Chen F."/>
        </authorList>
    </citation>
    <scope>NUCLEOTIDE SEQUENCE [LARGE SCALE GENOMIC DNA]</scope>
    <source>
        <strain evidence="4">ATCC 33386 / NCTC 11300</strain>
    </source>
</reference>
<dbReference type="Pfam" id="PF03797">
    <property type="entry name" value="Autotransporter"/>
    <property type="match status" value="1"/>
</dbReference>
<keyword evidence="4" id="KW-1185">Reference proteome</keyword>
<dbReference type="SMART" id="SM00869">
    <property type="entry name" value="Autotransporter"/>
    <property type="match status" value="1"/>
</dbReference>
<dbReference type="Pfam" id="PF25783">
    <property type="entry name" value="BigA_beta"/>
    <property type="match status" value="1"/>
</dbReference>
<accession>D1AMX7</accession>
<dbReference type="SUPFAM" id="SSF103515">
    <property type="entry name" value="Autotransporter"/>
    <property type="match status" value="1"/>
</dbReference>
<name>D1AMX7_SEBTE</name>
<feature type="domain" description="Autotransporter" evidence="2">
    <location>
        <begin position="1926"/>
        <end position="2209"/>
    </location>
</feature>
<dbReference type="Proteomes" id="UP000000845">
    <property type="component" value="Chromosome"/>
</dbReference>
<evidence type="ECO:0000313" key="4">
    <source>
        <dbReference type="Proteomes" id="UP000000845"/>
    </source>
</evidence>
<dbReference type="EMBL" id="CP001739">
    <property type="protein sequence ID" value="ACZ07353.1"/>
    <property type="molecule type" value="Genomic_DNA"/>
</dbReference>
<feature type="signal peptide" evidence="1">
    <location>
        <begin position="1"/>
        <end position="22"/>
    </location>
</feature>
<dbReference type="InterPro" id="IPR005546">
    <property type="entry name" value="Autotransporte_beta"/>
</dbReference>
<dbReference type="eggNOG" id="COG2911">
    <property type="taxonomic scope" value="Bacteria"/>
</dbReference>
<gene>
    <name evidence="3" type="ordered locus">Sterm_0478</name>
</gene>
<dbReference type="InterPro" id="IPR058034">
    <property type="entry name" value="BigA_beta"/>
</dbReference>
<dbReference type="eggNOG" id="COG4625">
    <property type="taxonomic scope" value="Bacteria"/>
</dbReference>
<protein>
    <submittedName>
        <fullName evidence="3">Outer membrane autotransporter barrel domain protein</fullName>
    </submittedName>
</protein>